<dbReference type="NCBIfam" id="NF006089">
    <property type="entry name" value="PRK08241.1"/>
    <property type="match status" value="1"/>
</dbReference>
<keyword evidence="3" id="KW-0805">Transcription regulation</keyword>
<dbReference type="Pfam" id="PF12680">
    <property type="entry name" value="SnoaL_2"/>
    <property type="match status" value="1"/>
</dbReference>
<dbReference type="SUPFAM" id="SSF88659">
    <property type="entry name" value="Sigma3 and sigma4 domains of RNA polymerase sigma factors"/>
    <property type="match status" value="1"/>
</dbReference>
<dbReference type="InterPro" id="IPR007627">
    <property type="entry name" value="RNA_pol_sigma70_r2"/>
</dbReference>
<reference evidence="10" key="1">
    <citation type="journal article" date="2019" name="Int. J. Syst. Evol. Microbiol.">
        <title>The Global Catalogue of Microorganisms (GCM) 10K type strain sequencing project: providing services to taxonomists for standard genome sequencing and annotation.</title>
        <authorList>
            <consortium name="The Broad Institute Genomics Platform"/>
            <consortium name="The Broad Institute Genome Sequencing Center for Infectious Disease"/>
            <person name="Wu L."/>
            <person name="Ma J."/>
        </authorList>
    </citation>
    <scope>NUCLEOTIDE SEQUENCE [LARGE SCALE GENOMIC DNA]</scope>
    <source>
        <strain evidence="10">JCM 17938</strain>
    </source>
</reference>
<dbReference type="Gene3D" id="1.10.1740.10">
    <property type="match status" value="1"/>
</dbReference>
<evidence type="ECO:0000313" key="9">
    <source>
        <dbReference type="EMBL" id="GAA4607430.1"/>
    </source>
</evidence>
<dbReference type="PANTHER" id="PTHR30173:SF36">
    <property type="entry name" value="ECF RNA POLYMERASE SIGMA FACTOR SIGJ"/>
    <property type="match status" value="1"/>
</dbReference>
<protein>
    <submittedName>
        <fullName evidence="9">Sigma-70 family RNA polymerase sigma factor</fullName>
    </submittedName>
</protein>
<comment type="caution">
    <text evidence="9">The sequence shown here is derived from an EMBL/GenBank/DDBJ whole genome shotgun (WGS) entry which is preliminary data.</text>
</comment>
<name>A0ABP8TJW7_9ACTN</name>
<dbReference type="InterPro" id="IPR037401">
    <property type="entry name" value="SnoaL-like"/>
</dbReference>
<evidence type="ECO:0000256" key="2">
    <source>
        <dbReference type="ARBA" id="ARBA00011344"/>
    </source>
</evidence>
<sequence length="339" mass="37342">MSHERPGSAPDEEFVRLTEPYRRELLAHCYRMLGSVHDAEDTVQETYLSAWRAFAGFQGRSSPRTWLYRIATRACLKALERAARRPMPSSLEPSANPEDPLAPPLMDAHWLEPIPGGLLTADPAGTVEARQSLRLAFVAALQHLQPRQRAVLILRDVLAWQAAEVADLFNTTTASVNSALQRARASIARIAPAEDDMGEPTDPGTRALLDQYLSAFENADMTTLTRLLAKDVVFEMPPYPTWFAGRDDVARFLADRLPSPGLYRAVPTTTNHQPALALYGRAATGTYRAHAVQTLTITTAGISHIANFHGSRLFPLCGLPLSVTDRRAADEFKAFVTSI</sequence>
<dbReference type="SUPFAM" id="SSF54427">
    <property type="entry name" value="NTF2-like"/>
    <property type="match status" value="1"/>
</dbReference>
<dbReference type="InterPro" id="IPR014284">
    <property type="entry name" value="RNA_pol_sigma-70_dom"/>
</dbReference>
<evidence type="ECO:0000256" key="5">
    <source>
        <dbReference type="ARBA" id="ARBA00023163"/>
    </source>
</evidence>
<evidence type="ECO:0000259" key="7">
    <source>
        <dbReference type="Pfam" id="PF08281"/>
    </source>
</evidence>
<dbReference type="InterPro" id="IPR032710">
    <property type="entry name" value="NTF2-like_dom_sf"/>
</dbReference>
<keyword evidence="4" id="KW-0731">Sigma factor</keyword>
<dbReference type="Pfam" id="PF04542">
    <property type="entry name" value="Sigma70_r2"/>
    <property type="match status" value="1"/>
</dbReference>
<dbReference type="Gene3D" id="1.10.10.10">
    <property type="entry name" value="Winged helix-like DNA-binding domain superfamily/Winged helix DNA-binding domain"/>
    <property type="match status" value="1"/>
</dbReference>
<proteinExistence type="inferred from homology"/>
<dbReference type="Gene3D" id="3.10.450.50">
    <property type="match status" value="1"/>
</dbReference>
<dbReference type="NCBIfam" id="TIGR02960">
    <property type="entry name" value="SigX5"/>
    <property type="match status" value="1"/>
</dbReference>
<feature type="domain" description="SnoaL-like" evidence="8">
    <location>
        <begin position="210"/>
        <end position="264"/>
    </location>
</feature>
<dbReference type="InterPro" id="IPR013325">
    <property type="entry name" value="RNA_pol_sigma_r2"/>
</dbReference>
<comment type="similarity">
    <text evidence="1">Belongs to the sigma-70 factor family. ECF subfamily.</text>
</comment>
<evidence type="ECO:0000313" key="10">
    <source>
        <dbReference type="Proteomes" id="UP001500212"/>
    </source>
</evidence>
<evidence type="ECO:0000256" key="1">
    <source>
        <dbReference type="ARBA" id="ARBA00010641"/>
    </source>
</evidence>
<dbReference type="InterPro" id="IPR013324">
    <property type="entry name" value="RNA_pol_sigma_r3/r4-like"/>
</dbReference>
<keyword evidence="10" id="KW-1185">Reference proteome</keyword>
<dbReference type="Pfam" id="PF08281">
    <property type="entry name" value="Sigma70_r4_2"/>
    <property type="match status" value="1"/>
</dbReference>
<dbReference type="EMBL" id="BAABHJ010000006">
    <property type="protein sequence ID" value="GAA4607430.1"/>
    <property type="molecule type" value="Genomic_DNA"/>
</dbReference>
<evidence type="ECO:0000259" key="6">
    <source>
        <dbReference type="Pfam" id="PF04542"/>
    </source>
</evidence>
<dbReference type="InterPro" id="IPR014305">
    <property type="entry name" value="RNA_pol_sigma-G_actinobac"/>
</dbReference>
<dbReference type="PANTHER" id="PTHR30173">
    <property type="entry name" value="SIGMA 19 FACTOR"/>
    <property type="match status" value="1"/>
</dbReference>
<gene>
    <name evidence="9" type="ORF">GCM10023195_28170</name>
</gene>
<comment type="subunit">
    <text evidence="2">Interacts transiently with the RNA polymerase catalytic core formed by RpoA, RpoB, RpoC and RpoZ (2 alpha, 1 beta, 1 beta' and 1 omega subunit) to form the RNA polymerase holoenzyme that can initiate transcription.</text>
</comment>
<feature type="domain" description="RNA polymerase sigma factor 70 region 4 type 2" evidence="7">
    <location>
        <begin position="135"/>
        <end position="186"/>
    </location>
</feature>
<dbReference type="InterPro" id="IPR036388">
    <property type="entry name" value="WH-like_DNA-bd_sf"/>
</dbReference>
<evidence type="ECO:0000256" key="3">
    <source>
        <dbReference type="ARBA" id="ARBA00023015"/>
    </source>
</evidence>
<organism evidence="9 10">
    <name type="scientific">Actinoallomurus liliacearum</name>
    <dbReference type="NCBI Taxonomy" id="1080073"/>
    <lineage>
        <taxon>Bacteria</taxon>
        <taxon>Bacillati</taxon>
        <taxon>Actinomycetota</taxon>
        <taxon>Actinomycetes</taxon>
        <taxon>Streptosporangiales</taxon>
        <taxon>Thermomonosporaceae</taxon>
        <taxon>Actinoallomurus</taxon>
    </lineage>
</organism>
<dbReference type="Proteomes" id="UP001500212">
    <property type="component" value="Unassembled WGS sequence"/>
</dbReference>
<accession>A0ABP8TJW7</accession>
<dbReference type="InterPro" id="IPR013249">
    <property type="entry name" value="RNA_pol_sigma70_r4_t2"/>
</dbReference>
<dbReference type="RefSeq" id="WP_345353730.1">
    <property type="nucleotide sequence ID" value="NZ_BAABHJ010000006.1"/>
</dbReference>
<evidence type="ECO:0000259" key="8">
    <source>
        <dbReference type="Pfam" id="PF12680"/>
    </source>
</evidence>
<keyword evidence="5" id="KW-0804">Transcription</keyword>
<feature type="domain" description="RNA polymerase sigma-70 region 2" evidence="6">
    <location>
        <begin position="19"/>
        <end position="85"/>
    </location>
</feature>
<dbReference type="InterPro" id="IPR052704">
    <property type="entry name" value="ECF_Sigma-70_Domain"/>
</dbReference>
<dbReference type="SUPFAM" id="SSF88946">
    <property type="entry name" value="Sigma2 domain of RNA polymerase sigma factors"/>
    <property type="match status" value="1"/>
</dbReference>
<evidence type="ECO:0000256" key="4">
    <source>
        <dbReference type="ARBA" id="ARBA00023082"/>
    </source>
</evidence>
<dbReference type="NCBIfam" id="TIGR02937">
    <property type="entry name" value="sigma70-ECF"/>
    <property type="match status" value="1"/>
</dbReference>